<accession>A0A8X6JKV4</accession>
<protein>
    <submittedName>
        <fullName evidence="1">Uncharacterized protein</fullName>
    </submittedName>
</protein>
<gene>
    <name evidence="1" type="ORF">TNIN_389191</name>
</gene>
<proteinExistence type="predicted"/>
<keyword evidence="2" id="KW-1185">Reference proteome</keyword>
<dbReference type="AlphaFoldDB" id="A0A8X6JKV4"/>
<reference evidence="1" key="1">
    <citation type="submission" date="2020-08" db="EMBL/GenBank/DDBJ databases">
        <title>Multicomponent nature underlies the extraordinary mechanical properties of spider dragline silk.</title>
        <authorList>
            <person name="Kono N."/>
            <person name="Nakamura H."/>
            <person name="Mori M."/>
            <person name="Yoshida Y."/>
            <person name="Ohtoshi R."/>
            <person name="Malay A.D."/>
            <person name="Moran D.A.P."/>
            <person name="Tomita M."/>
            <person name="Numata K."/>
            <person name="Arakawa K."/>
        </authorList>
    </citation>
    <scope>NUCLEOTIDE SEQUENCE</scope>
</reference>
<comment type="caution">
    <text evidence="1">The sequence shown here is derived from an EMBL/GenBank/DDBJ whole genome shotgun (WGS) entry which is preliminary data.</text>
</comment>
<evidence type="ECO:0000313" key="1">
    <source>
        <dbReference type="EMBL" id="GFS39980.1"/>
    </source>
</evidence>
<evidence type="ECO:0000313" key="2">
    <source>
        <dbReference type="Proteomes" id="UP000886998"/>
    </source>
</evidence>
<organism evidence="1 2">
    <name type="scientific">Trichonephila inaurata madagascariensis</name>
    <dbReference type="NCBI Taxonomy" id="2747483"/>
    <lineage>
        <taxon>Eukaryota</taxon>
        <taxon>Metazoa</taxon>
        <taxon>Ecdysozoa</taxon>
        <taxon>Arthropoda</taxon>
        <taxon>Chelicerata</taxon>
        <taxon>Arachnida</taxon>
        <taxon>Araneae</taxon>
        <taxon>Araneomorphae</taxon>
        <taxon>Entelegynae</taxon>
        <taxon>Araneoidea</taxon>
        <taxon>Nephilidae</taxon>
        <taxon>Trichonephila</taxon>
        <taxon>Trichonephila inaurata</taxon>
    </lineage>
</organism>
<dbReference type="EMBL" id="BMAV01025251">
    <property type="protein sequence ID" value="GFS39980.1"/>
    <property type="molecule type" value="Genomic_DNA"/>
</dbReference>
<dbReference type="Proteomes" id="UP000886998">
    <property type="component" value="Unassembled WGS sequence"/>
</dbReference>
<sequence>MEKIIHAETDCGDIKSATSGPYQVTKQASINTKALGDNILGEPRCLTLKKYIIDGDDDFELDFEMTTDIEEYDELPTEENGNFQKR</sequence>
<name>A0A8X6JKV4_9ARAC</name>